<evidence type="ECO:0000256" key="6">
    <source>
        <dbReference type="ARBA" id="ARBA00022989"/>
    </source>
</evidence>
<keyword evidence="4 9" id="KW-1003">Cell membrane</keyword>
<dbReference type="AlphaFoldDB" id="A0A0F3IMH8"/>
<evidence type="ECO:0000313" key="10">
    <source>
        <dbReference type="EMBL" id="KJV07887.1"/>
    </source>
</evidence>
<keyword evidence="10" id="KW-0282">Flagellum</keyword>
<evidence type="ECO:0000313" key="11">
    <source>
        <dbReference type="Proteomes" id="UP000033684"/>
    </source>
</evidence>
<evidence type="ECO:0000256" key="5">
    <source>
        <dbReference type="ARBA" id="ARBA00022692"/>
    </source>
</evidence>
<dbReference type="GO" id="GO:0009306">
    <property type="term" value="P:protein secretion"/>
    <property type="evidence" value="ECO:0007669"/>
    <property type="project" value="InterPro"/>
</dbReference>
<keyword evidence="8 9" id="KW-0975">Bacterial flagellum</keyword>
<feature type="transmembrane region" description="Helical" evidence="9">
    <location>
        <begin position="51"/>
        <end position="74"/>
    </location>
</feature>
<reference evidence="11" key="1">
    <citation type="submission" date="2015-03" db="EMBL/GenBank/DDBJ databases">
        <title>Draft genome sequence of a novel methanotroph (Sn10-6) isolated from flooded ricefield rhizosphere in India.</title>
        <authorList>
            <person name="Pandit P.S."/>
            <person name="Pore S.D."/>
            <person name="Arora P."/>
            <person name="Kapse N.G."/>
            <person name="Dhakephalkar P.K."/>
            <person name="Rahalkar M.C."/>
        </authorList>
    </citation>
    <scope>NUCLEOTIDE SEQUENCE [LARGE SCALE GENOMIC DNA]</scope>
    <source>
        <strain evidence="11">Sn10-6</strain>
    </source>
</reference>
<dbReference type="InterPro" id="IPR006305">
    <property type="entry name" value="FliQ"/>
</dbReference>
<dbReference type="PANTHER" id="PTHR34040:SF2">
    <property type="entry name" value="FLAGELLAR BIOSYNTHETIC PROTEIN FLIQ"/>
    <property type="match status" value="1"/>
</dbReference>
<evidence type="ECO:0000256" key="9">
    <source>
        <dbReference type="RuleBase" id="RU364090"/>
    </source>
</evidence>
<dbReference type="InterPro" id="IPR002191">
    <property type="entry name" value="Bac_export_3"/>
</dbReference>
<dbReference type="OrthoDB" id="9806440at2"/>
<comment type="function">
    <text evidence="9">Role in flagellar biosynthesis.</text>
</comment>
<keyword evidence="11" id="KW-1185">Reference proteome</keyword>
<name>A0A0F3IMH8_9GAMM</name>
<protein>
    <recommendedName>
        <fullName evidence="3 9">Flagellar biosynthetic protein FliQ</fullName>
    </recommendedName>
</protein>
<evidence type="ECO:0000256" key="4">
    <source>
        <dbReference type="ARBA" id="ARBA00022475"/>
    </source>
</evidence>
<dbReference type="PRINTS" id="PR00952">
    <property type="entry name" value="TYPE3IMQPROT"/>
</dbReference>
<comment type="caution">
    <text evidence="10">The sequence shown here is derived from an EMBL/GenBank/DDBJ whole genome shotgun (WGS) entry which is preliminary data.</text>
</comment>
<gene>
    <name evidence="9" type="primary">fliQ</name>
    <name evidence="10" type="ORF">VZ94_01700</name>
</gene>
<comment type="similarity">
    <text evidence="2 9">Belongs to the FliQ/MopD/SpaQ family.</text>
</comment>
<dbReference type="GO" id="GO:0005886">
    <property type="term" value="C:plasma membrane"/>
    <property type="evidence" value="ECO:0007669"/>
    <property type="project" value="UniProtKB-SubCell"/>
</dbReference>
<organism evidence="10 11">
    <name type="scientific">Methylocucumis oryzae</name>
    <dbReference type="NCBI Taxonomy" id="1632867"/>
    <lineage>
        <taxon>Bacteria</taxon>
        <taxon>Pseudomonadati</taxon>
        <taxon>Pseudomonadota</taxon>
        <taxon>Gammaproteobacteria</taxon>
        <taxon>Methylococcales</taxon>
        <taxon>Methylococcaceae</taxon>
        <taxon>Methylocucumis</taxon>
    </lineage>
</organism>
<evidence type="ECO:0000256" key="2">
    <source>
        <dbReference type="ARBA" id="ARBA00006156"/>
    </source>
</evidence>
<keyword evidence="10" id="KW-0966">Cell projection</keyword>
<proteinExistence type="inferred from homology"/>
<keyword evidence="6 9" id="KW-1133">Transmembrane helix</keyword>
<accession>A0A0F3IMH8</accession>
<dbReference type="PANTHER" id="PTHR34040">
    <property type="entry name" value="FLAGELLAR BIOSYNTHETIC PROTEIN FLIQ"/>
    <property type="match status" value="1"/>
</dbReference>
<keyword evidence="5 9" id="KW-0812">Transmembrane</keyword>
<evidence type="ECO:0000256" key="1">
    <source>
        <dbReference type="ARBA" id="ARBA00004651"/>
    </source>
</evidence>
<keyword evidence="10" id="KW-0969">Cilium</keyword>
<dbReference type="RefSeq" id="WP_045777911.1">
    <property type="nucleotide sequence ID" value="NZ_LAJX01000014.1"/>
</dbReference>
<sequence>MTPEVIYRVSQDAMLIAAKVTAPLLIPSLVVGLLIAMFQAATQINETTLTFVPKLIVIGLVLVIMGPAMLQMFLDYFQHLIKEIPVLIG</sequence>
<evidence type="ECO:0000256" key="3">
    <source>
        <dbReference type="ARBA" id="ARBA00021718"/>
    </source>
</evidence>
<evidence type="ECO:0000256" key="8">
    <source>
        <dbReference type="ARBA" id="ARBA00023143"/>
    </source>
</evidence>
<dbReference type="NCBIfam" id="TIGR01402">
    <property type="entry name" value="fliQ"/>
    <property type="match status" value="1"/>
</dbReference>
<feature type="transmembrane region" description="Helical" evidence="9">
    <location>
        <begin position="20"/>
        <end position="39"/>
    </location>
</feature>
<dbReference type="GO" id="GO:0044780">
    <property type="term" value="P:bacterial-type flagellum assembly"/>
    <property type="evidence" value="ECO:0007669"/>
    <property type="project" value="InterPro"/>
</dbReference>
<comment type="subcellular location">
    <subcellularLocation>
        <location evidence="1 9">Cell membrane</location>
        <topology evidence="1">Multi-pass membrane protein</topology>
    </subcellularLocation>
    <subcellularLocation>
        <location evidence="9">Bacterial flagellum basal body</location>
    </subcellularLocation>
</comment>
<dbReference type="GO" id="GO:0009425">
    <property type="term" value="C:bacterial-type flagellum basal body"/>
    <property type="evidence" value="ECO:0007669"/>
    <property type="project" value="UniProtKB-SubCell"/>
</dbReference>
<evidence type="ECO:0000256" key="7">
    <source>
        <dbReference type="ARBA" id="ARBA00023136"/>
    </source>
</evidence>
<dbReference type="PIRSF" id="PIRSF004669">
    <property type="entry name" value="FliQ"/>
    <property type="match status" value="1"/>
</dbReference>
<dbReference type="Proteomes" id="UP000033684">
    <property type="component" value="Unassembled WGS sequence"/>
</dbReference>
<reference evidence="10 11" key="2">
    <citation type="journal article" date="2016" name="Microb. Ecol.">
        <title>Genome Characteristics of a Novel Type I Methanotroph (Sn10-6) Isolated from a Flooded Indian Rice Field.</title>
        <authorList>
            <person name="Rahalkar M.C."/>
            <person name="Pandit P.S."/>
            <person name="Dhakephalkar P.K."/>
            <person name="Pore S."/>
            <person name="Arora P."/>
            <person name="Kapse N."/>
        </authorList>
    </citation>
    <scope>NUCLEOTIDE SEQUENCE [LARGE SCALE GENOMIC DNA]</scope>
    <source>
        <strain evidence="10 11">Sn10-6</strain>
    </source>
</reference>
<dbReference type="Pfam" id="PF01313">
    <property type="entry name" value="Bac_export_3"/>
    <property type="match status" value="1"/>
</dbReference>
<keyword evidence="7 9" id="KW-0472">Membrane</keyword>
<dbReference type="EMBL" id="LAJX01000014">
    <property type="protein sequence ID" value="KJV07887.1"/>
    <property type="molecule type" value="Genomic_DNA"/>
</dbReference>
<dbReference type="PATRIC" id="fig|1632867.3.peg.1139"/>